<dbReference type="InterPro" id="IPR000182">
    <property type="entry name" value="GNAT_dom"/>
</dbReference>
<dbReference type="KEGG" id="fbl:Fbal_3737"/>
<dbReference type="eggNOG" id="COG0456">
    <property type="taxonomic scope" value="Bacteria"/>
</dbReference>
<dbReference type="STRING" id="550540.Fbal_3737"/>
<dbReference type="PROSITE" id="PS51186">
    <property type="entry name" value="GNAT"/>
    <property type="match status" value="1"/>
</dbReference>
<dbReference type="EMBL" id="CP002209">
    <property type="protein sequence ID" value="ADN77930.1"/>
    <property type="molecule type" value="Genomic_DNA"/>
</dbReference>
<protein>
    <submittedName>
        <fullName evidence="2">GCN5-related N-acetyltransferase</fullName>
    </submittedName>
</protein>
<sequence>MIQQTIRPGTIEEVVAISQQIPEFNAPYGRDEYQRRLADTTHLIQVAEVQGELAGFKVGYQLDDGVFYSWMGGIVPDFRALGLASQMLAQQEQWATEQGYHSLKVKSRNRYATMVAMLLRHGYQIEAFEDKGETVADHRIHLHKELKK</sequence>
<dbReference type="HOGENOM" id="CLU_127573_0_0_6"/>
<dbReference type="RefSeq" id="WP_013347235.1">
    <property type="nucleotide sequence ID" value="NC_014541.1"/>
</dbReference>
<evidence type="ECO:0000313" key="3">
    <source>
        <dbReference type="Proteomes" id="UP000006683"/>
    </source>
</evidence>
<dbReference type="GO" id="GO:0016747">
    <property type="term" value="F:acyltransferase activity, transferring groups other than amino-acyl groups"/>
    <property type="evidence" value="ECO:0007669"/>
    <property type="project" value="InterPro"/>
</dbReference>
<dbReference type="SUPFAM" id="SSF55729">
    <property type="entry name" value="Acyl-CoA N-acyltransferases (Nat)"/>
    <property type="match status" value="1"/>
</dbReference>
<reference evidence="2 3" key="1">
    <citation type="journal article" date="2010" name="Stand. Genomic Sci.">
        <title>Complete genome sequence of Ferrimonas balearica type strain (PAT).</title>
        <authorList>
            <person name="Nolan M."/>
            <person name="Sikorski J."/>
            <person name="Davenport K."/>
            <person name="Lucas S."/>
            <person name="Glavina Del Rio T."/>
            <person name="Tice H."/>
            <person name="Cheng J."/>
            <person name="Goodwin L."/>
            <person name="Pitluck S."/>
            <person name="Liolios K."/>
            <person name="Ivanova N."/>
            <person name="Mavromatis K."/>
            <person name="Ovchinnikova G."/>
            <person name="Pati A."/>
            <person name="Chen A."/>
            <person name="Palaniappan K."/>
            <person name="Land M."/>
            <person name="Hauser L."/>
            <person name="Chang Y."/>
            <person name="Jeffries C."/>
            <person name="Tapia R."/>
            <person name="Brettin T."/>
            <person name="Detter J."/>
            <person name="Han C."/>
            <person name="Yasawong M."/>
            <person name="Rohde M."/>
            <person name="Tindall B."/>
            <person name="Goker M."/>
            <person name="Woyke T."/>
            <person name="Bristow J."/>
            <person name="Eisen J."/>
            <person name="Markowitz V."/>
            <person name="Hugenholtz P."/>
            <person name="Kyrpides N."/>
            <person name="Klenk H."/>
            <person name="Lapidus A."/>
        </authorList>
    </citation>
    <scope>NUCLEOTIDE SEQUENCE [LARGE SCALE GENOMIC DNA]</scope>
    <source>
        <strain evidence="3">DSM 9799 / CCM 4581 / KCTC 23876 / PAT</strain>
    </source>
</reference>
<organism evidence="2 3">
    <name type="scientific">Ferrimonas balearica (strain DSM 9799 / CCM 4581 / KCTC 23876 / PAT)</name>
    <dbReference type="NCBI Taxonomy" id="550540"/>
    <lineage>
        <taxon>Bacteria</taxon>
        <taxon>Pseudomonadati</taxon>
        <taxon>Pseudomonadota</taxon>
        <taxon>Gammaproteobacteria</taxon>
        <taxon>Alteromonadales</taxon>
        <taxon>Ferrimonadaceae</taxon>
        <taxon>Ferrimonas</taxon>
    </lineage>
</organism>
<feature type="domain" description="N-acetyltransferase" evidence="1">
    <location>
        <begin position="4"/>
        <end position="148"/>
    </location>
</feature>
<keyword evidence="3" id="KW-1185">Reference proteome</keyword>
<gene>
    <name evidence="2" type="ordered locus">Fbal_3737</name>
</gene>
<dbReference type="AlphaFoldDB" id="E1SR00"/>
<dbReference type="CDD" id="cd04301">
    <property type="entry name" value="NAT_SF"/>
    <property type="match status" value="1"/>
</dbReference>
<dbReference type="Proteomes" id="UP000006683">
    <property type="component" value="Chromosome"/>
</dbReference>
<dbReference type="Gene3D" id="3.40.630.30">
    <property type="match status" value="1"/>
</dbReference>
<evidence type="ECO:0000259" key="1">
    <source>
        <dbReference type="PROSITE" id="PS51186"/>
    </source>
</evidence>
<dbReference type="InterPro" id="IPR016181">
    <property type="entry name" value="Acyl_CoA_acyltransferase"/>
</dbReference>
<evidence type="ECO:0000313" key="2">
    <source>
        <dbReference type="EMBL" id="ADN77930.1"/>
    </source>
</evidence>
<dbReference type="GeneID" id="67183931"/>
<dbReference type="Pfam" id="PF00583">
    <property type="entry name" value="Acetyltransf_1"/>
    <property type="match status" value="1"/>
</dbReference>
<name>E1SR00_FERBD</name>
<keyword evidence="2" id="KW-0808">Transferase</keyword>
<proteinExistence type="predicted"/>
<accession>E1SR00</accession>
<dbReference type="OrthoDB" id="9812289at2"/>